<name>A0A2Z6GCI5_9PROT</name>
<accession>A0A2Z6GCI5</accession>
<protein>
    <submittedName>
        <fullName evidence="1">Phage-related protein</fullName>
    </submittedName>
</protein>
<dbReference type="AlphaFoldDB" id="A0A2Z6GCI5"/>
<organism evidence="1 2">
    <name type="scientific">Ferriphaselus amnicola</name>
    <dbReference type="NCBI Taxonomy" id="1188319"/>
    <lineage>
        <taxon>Bacteria</taxon>
        <taxon>Pseudomonadati</taxon>
        <taxon>Pseudomonadota</taxon>
        <taxon>Betaproteobacteria</taxon>
        <taxon>Nitrosomonadales</taxon>
        <taxon>Gallionellaceae</taxon>
        <taxon>Ferriphaselus</taxon>
    </lineage>
</organism>
<gene>
    <name evidence="1" type="ORF">OYT1_ch1308</name>
</gene>
<dbReference type="Proteomes" id="UP000033070">
    <property type="component" value="Chromosome"/>
</dbReference>
<sequence>MSSIKIEGHAEAVPFSDGSLTLNIPIKIKRRGGCKKITLPNGEEGIANSPKKTTAMQLALARGHRWLAMLESGEVKTMRELAAREGVDNSYVSRMVNLTMLPPWTIAAILEDTLPDDAILFDMAVDPPLVWGEC</sequence>
<dbReference type="EMBL" id="AP018738">
    <property type="protein sequence ID" value="BBE50865.1"/>
    <property type="molecule type" value="Genomic_DNA"/>
</dbReference>
<dbReference type="KEGG" id="fam:OYT1_ch1308"/>
<keyword evidence="2" id="KW-1185">Reference proteome</keyword>
<dbReference type="RefSeq" id="WP_062627131.1">
    <property type="nucleotide sequence ID" value="NZ_AP018738.1"/>
</dbReference>
<evidence type="ECO:0000313" key="2">
    <source>
        <dbReference type="Proteomes" id="UP000033070"/>
    </source>
</evidence>
<dbReference type="STRING" id="1188319.OYT1_01969"/>
<proteinExistence type="predicted"/>
<dbReference type="SUPFAM" id="SSF109709">
    <property type="entry name" value="KorB DNA-binding domain-like"/>
    <property type="match status" value="1"/>
</dbReference>
<dbReference type="OrthoDB" id="6009779at2"/>
<evidence type="ECO:0000313" key="1">
    <source>
        <dbReference type="EMBL" id="BBE50865.1"/>
    </source>
</evidence>
<dbReference type="Gene3D" id="1.10.10.2830">
    <property type="match status" value="1"/>
</dbReference>
<reference evidence="1 2" key="1">
    <citation type="submission" date="2018-06" db="EMBL/GenBank/DDBJ databases">
        <title>OYT1 Genome Sequencing.</title>
        <authorList>
            <person name="Kato S."/>
            <person name="Itoh T."/>
            <person name="Ohkuma M."/>
        </authorList>
    </citation>
    <scope>NUCLEOTIDE SEQUENCE [LARGE SCALE GENOMIC DNA]</scope>
    <source>
        <strain evidence="1 2">OYT1</strain>
    </source>
</reference>